<dbReference type="InterPro" id="IPR045379">
    <property type="entry name" value="Crinkler_N"/>
</dbReference>
<dbReference type="OrthoDB" id="3250441at2759"/>
<evidence type="ECO:0000259" key="4">
    <source>
        <dbReference type="PROSITE" id="PS50011"/>
    </source>
</evidence>
<dbReference type="GO" id="GO:0043657">
    <property type="term" value="C:host cell"/>
    <property type="evidence" value="ECO:0007669"/>
    <property type="project" value="UniProtKB-SubCell"/>
</dbReference>
<keyword evidence="3" id="KW-0964">Secreted</keyword>
<dbReference type="GO" id="GO:0005576">
    <property type="term" value="C:extracellular region"/>
    <property type="evidence" value="ECO:0007669"/>
    <property type="project" value="UniProtKB-SubCell"/>
</dbReference>
<dbReference type="GO" id="GO:0004672">
    <property type="term" value="F:protein kinase activity"/>
    <property type="evidence" value="ECO:0007669"/>
    <property type="project" value="InterPro"/>
</dbReference>
<evidence type="ECO:0000313" key="6">
    <source>
        <dbReference type="Proteomes" id="UP000717328"/>
    </source>
</evidence>
<dbReference type="Proteomes" id="UP000717328">
    <property type="component" value="Unassembled WGS sequence"/>
</dbReference>
<gene>
    <name evidence="5" type="ORF">H0H81_009377</name>
</gene>
<keyword evidence="6" id="KW-1185">Reference proteome</keyword>
<dbReference type="InterPro" id="IPR000719">
    <property type="entry name" value="Prot_kinase_dom"/>
</dbReference>
<sequence length="705" mass="79081">MTTTLSLLCYVLGDPSQSIFEVKITAEETVGDLKKAIKEKKKRAFDDIDAKSLVLWRVSVPCSQSIKHDVEELNFADKKSLQPYEILSDVFPDPLEKRTVHIAITRPVVTGESNLNLPSLLRIFCYVRGDAFNDIFEVKITAEETVGDLKKVIKDKKKRAFDDIDAGSLVLWKVSIRCSESIKHDVEKLNFADEDSLRPYDILSDVFPDPLEKRTVHIMVTRPIPSIELDMHPAEQGHWKVIQDTRDALAPSTVSSPPNSHFISEQNKHPIYNGRPANLTGPPLSIYHPAFAKIGDALQNLDRLVDRQEEQRVGDTAKLCQAAANIYHTERERLEAVYPLVETLLGIQMTRNVNTTTEIDGLVQQAIKDSDKKGVAVHVELKNELGLSGLSTLQNTLSLRKHLIQPQYDEIRNTTCCPCITVSVAGPYISFGGAIFADIFVAEQFTDFIYLGGTSKKILTLSRIFAAVARGIEILKGYYHSLELRPLGQLNLARLFPCPTYFPGKHPTSSTLVFSGRFDYNGREAGNYRRSIFEATYNNATMLVKFCESYHGEAHHTLADAELAPNLFFCEKLRGGVTMIIMELVDGEDAFHHFMGKDLPNDILEQVKSAVGMLHDRNLVFGDLRRPNIMIKERENKELRALLIDFDWVGTADQARYPSSLNNSGEIAWANGVRPHGLMRKSHDLGMIDLLNSSVELEEVLTSST</sequence>
<dbReference type="Pfam" id="PF20147">
    <property type="entry name" value="Crinkler"/>
    <property type="match status" value="2"/>
</dbReference>
<dbReference type="AlphaFoldDB" id="A0A9P7GMI1"/>
<reference evidence="5" key="2">
    <citation type="submission" date="2021-10" db="EMBL/GenBank/DDBJ databases">
        <title>Phylogenomics reveals ancestral predisposition of the termite-cultivated fungus Termitomyces towards a domesticated lifestyle.</title>
        <authorList>
            <person name="Auxier B."/>
            <person name="Grum-Grzhimaylo A."/>
            <person name="Cardenas M.E."/>
            <person name="Lodge J.D."/>
            <person name="Laessoe T."/>
            <person name="Pedersen O."/>
            <person name="Smith M.E."/>
            <person name="Kuyper T.W."/>
            <person name="Franco-Molano E.A."/>
            <person name="Baroni T.J."/>
            <person name="Aanen D.K."/>
        </authorList>
    </citation>
    <scope>NUCLEOTIDE SEQUENCE</scope>
    <source>
        <strain evidence="5">D49</strain>
    </source>
</reference>
<accession>A0A9P7GMI1</accession>
<dbReference type="InterPro" id="IPR011009">
    <property type="entry name" value="Kinase-like_dom_sf"/>
</dbReference>
<proteinExistence type="predicted"/>
<protein>
    <recommendedName>
        <fullName evidence="4">Protein kinase domain-containing protein</fullName>
    </recommendedName>
</protein>
<comment type="subcellular location">
    <subcellularLocation>
        <location evidence="1">Host cell</location>
    </subcellularLocation>
    <subcellularLocation>
        <location evidence="2">Secreted</location>
    </subcellularLocation>
</comment>
<reference evidence="5" key="1">
    <citation type="submission" date="2021-02" db="EMBL/GenBank/DDBJ databases">
        <authorList>
            <person name="Nieuwenhuis M."/>
            <person name="Van De Peppel L.J.J."/>
        </authorList>
    </citation>
    <scope>NUCLEOTIDE SEQUENCE</scope>
    <source>
        <strain evidence="5">D49</strain>
    </source>
</reference>
<comment type="caution">
    <text evidence="5">The sequence shown here is derived from an EMBL/GenBank/DDBJ whole genome shotgun (WGS) entry which is preliminary data.</text>
</comment>
<dbReference type="PROSITE" id="PS50011">
    <property type="entry name" value="PROTEIN_KINASE_DOM"/>
    <property type="match status" value="1"/>
</dbReference>
<dbReference type="EMBL" id="JABCKI010000274">
    <property type="protein sequence ID" value="KAG5651228.1"/>
    <property type="molecule type" value="Genomic_DNA"/>
</dbReference>
<feature type="domain" description="Protein kinase" evidence="4">
    <location>
        <begin position="425"/>
        <end position="705"/>
    </location>
</feature>
<evidence type="ECO:0000256" key="1">
    <source>
        <dbReference type="ARBA" id="ARBA00004340"/>
    </source>
</evidence>
<dbReference type="GO" id="GO:0005524">
    <property type="term" value="F:ATP binding"/>
    <property type="evidence" value="ECO:0007669"/>
    <property type="project" value="InterPro"/>
</dbReference>
<name>A0A9P7GMI1_9AGAR</name>
<dbReference type="SUPFAM" id="SSF56112">
    <property type="entry name" value="Protein kinase-like (PK-like)"/>
    <property type="match status" value="1"/>
</dbReference>
<evidence type="ECO:0000256" key="3">
    <source>
        <dbReference type="ARBA" id="ARBA00022525"/>
    </source>
</evidence>
<evidence type="ECO:0000313" key="5">
    <source>
        <dbReference type="EMBL" id="KAG5651228.1"/>
    </source>
</evidence>
<organism evidence="5 6">
    <name type="scientific">Sphagnurus paluster</name>
    <dbReference type="NCBI Taxonomy" id="117069"/>
    <lineage>
        <taxon>Eukaryota</taxon>
        <taxon>Fungi</taxon>
        <taxon>Dikarya</taxon>
        <taxon>Basidiomycota</taxon>
        <taxon>Agaricomycotina</taxon>
        <taxon>Agaricomycetes</taxon>
        <taxon>Agaricomycetidae</taxon>
        <taxon>Agaricales</taxon>
        <taxon>Tricholomatineae</taxon>
        <taxon>Lyophyllaceae</taxon>
        <taxon>Sphagnurus</taxon>
    </lineage>
</organism>
<dbReference type="Gene3D" id="1.10.510.10">
    <property type="entry name" value="Transferase(Phosphotransferase) domain 1"/>
    <property type="match status" value="1"/>
</dbReference>
<evidence type="ECO:0000256" key="2">
    <source>
        <dbReference type="ARBA" id="ARBA00004613"/>
    </source>
</evidence>